<reference evidence="1 2" key="1">
    <citation type="submission" date="2019-09" db="EMBL/GenBank/DDBJ databases">
        <title>Bird 10,000 Genomes (B10K) Project - Family phase.</title>
        <authorList>
            <person name="Zhang G."/>
        </authorList>
    </citation>
    <scope>NUCLEOTIDE SEQUENCE [LARGE SCALE GENOMIC DNA]</scope>
    <source>
        <strain evidence="1">B10K-DU-029-50</strain>
        <tissue evidence="1">Heart</tissue>
    </source>
</reference>
<feature type="non-terminal residue" evidence="1">
    <location>
        <position position="276"/>
    </location>
</feature>
<feature type="non-terminal residue" evidence="1">
    <location>
        <position position="1"/>
    </location>
</feature>
<dbReference type="AlphaFoldDB" id="A0A7K6ELR2"/>
<dbReference type="GO" id="GO:0008381">
    <property type="term" value="F:mechanosensitive monoatomic ion channel activity"/>
    <property type="evidence" value="ECO:0007669"/>
    <property type="project" value="InterPro"/>
</dbReference>
<dbReference type="Proteomes" id="UP000575029">
    <property type="component" value="Unassembled WGS sequence"/>
</dbReference>
<dbReference type="InterPro" id="IPR027272">
    <property type="entry name" value="Piezo"/>
</dbReference>
<dbReference type="PANTHER" id="PTHR47049:SF6">
    <property type="entry name" value="PIEZO-TYPE MECHANOSENSITIVE ION CHANNEL COMPONENT"/>
    <property type="match status" value="1"/>
</dbReference>
<evidence type="ECO:0000313" key="2">
    <source>
        <dbReference type="Proteomes" id="UP000575029"/>
    </source>
</evidence>
<accession>A0A7K6ELR2</accession>
<dbReference type="PANTHER" id="PTHR47049">
    <property type="entry name" value="PIEZO-TYPE MECHANOSENSITIVE ION CHANNEL HOMOLOG"/>
    <property type="match status" value="1"/>
</dbReference>
<sequence length="276" mass="31841">PGENETKVNLEELKTSVLYSGPVDPAEWVGLKKSKPLLVYLRNNLLMLAILAFEVTIYRHQEYYRCRNNLTAPVTKTIFHDITRAHLDDGLVNCVKYFINYFFYKFGLESSFMLVISGPLSCLFVAHEMCFQNIFVEIVIFHKFLCLSEGKYQSNVVSKIWVFGWSGRSCCQSMLVCTGFLQSDSAYYPWRSGNANFNSNIIKWLYFPDFIVRPNPVFLVYDFMLLLCASLQRQTFEDENKAAVRIMAGDNVEICMNLDAASFSQHNPVPDFIHCR</sequence>
<keyword evidence="2" id="KW-1185">Reference proteome</keyword>
<evidence type="ECO:0000313" key="1">
    <source>
        <dbReference type="EMBL" id="NWV39926.1"/>
    </source>
</evidence>
<dbReference type="GO" id="GO:0016020">
    <property type="term" value="C:membrane"/>
    <property type="evidence" value="ECO:0007669"/>
    <property type="project" value="InterPro"/>
</dbReference>
<organism evidence="1 2">
    <name type="scientific">Grantiella picta</name>
    <dbReference type="NCBI Taxonomy" id="266360"/>
    <lineage>
        <taxon>Eukaryota</taxon>
        <taxon>Metazoa</taxon>
        <taxon>Chordata</taxon>
        <taxon>Craniata</taxon>
        <taxon>Vertebrata</taxon>
        <taxon>Euteleostomi</taxon>
        <taxon>Archelosauria</taxon>
        <taxon>Archosauria</taxon>
        <taxon>Dinosauria</taxon>
        <taxon>Saurischia</taxon>
        <taxon>Theropoda</taxon>
        <taxon>Coelurosauria</taxon>
        <taxon>Aves</taxon>
        <taxon>Neognathae</taxon>
        <taxon>Neoaves</taxon>
        <taxon>Telluraves</taxon>
        <taxon>Australaves</taxon>
        <taxon>Passeriformes</taxon>
        <taxon>Meliphagoidea</taxon>
        <taxon>Meliphagidae</taxon>
        <taxon>Grantiella</taxon>
    </lineage>
</organism>
<name>A0A7K6ELR2_9PASS</name>
<protein>
    <submittedName>
        <fullName evidence="1">PIEZ2 protein</fullName>
    </submittedName>
</protein>
<proteinExistence type="predicted"/>
<dbReference type="EMBL" id="VZRM01006006">
    <property type="protein sequence ID" value="NWV39926.1"/>
    <property type="molecule type" value="Genomic_DNA"/>
</dbReference>
<gene>
    <name evidence="1" type="primary">Piezo2_1</name>
    <name evidence="1" type="ORF">GRAPIC_R13991</name>
</gene>
<comment type="caution">
    <text evidence="1">The sequence shown here is derived from an EMBL/GenBank/DDBJ whole genome shotgun (WGS) entry which is preliminary data.</text>
</comment>